<dbReference type="Proteomes" id="UP000265515">
    <property type="component" value="Unassembled WGS sequence"/>
</dbReference>
<accession>A0A388KEA6</accession>
<feature type="region of interest" description="Disordered" evidence="1">
    <location>
        <begin position="277"/>
        <end position="369"/>
    </location>
</feature>
<evidence type="ECO:0000256" key="1">
    <source>
        <dbReference type="SAM" id="MobiDB-lite"/>
    </source>
</evidence>
<evidence type="ECO:0000313" key="2">
    <source>
        <dbReference type="EMBL" id="GBG68390.1"/>
    </source>
</evidence>
<feature type="compositionally biased region" description="Acidic residues" evidence="1">
    <location>
        <begin position="277"/>
        <end position="290"/>
    </location>
</feature>
<feature type="compositionally biased region" description="Pro residues" evidence="1">
    <location>
        <begin position="358"/>
        <end position="368"/>
    </location>
</feature>
<dbReference type="Gramene" id="GBG68390">
    <property type="protein sequence ID" value="GBG68390"/>
    <property type="gene ID" value="CBR_g2933"/>
</dbReference>
<dbReference type="EMBL" id="BFEA01000099">
    <property type="protein sequence ID" value="GBG68390.1"/>
    <property type="molecule type" value="Genomic_DNA"/>
</dbReference>
<proteinExistence type="predicted"/>
<sequence>MSFIMEQVLDLQLPQSRGNISEIRQVCHPRLNTDLRRLMRFFCDEGICAAAAFRIEGSPHAIIFTEVTAVHLRAGPITSHVTTATGFTGDISSVNKLRHTAILASLCEWTEQVSNVWQHVLAREVYNIIPNSASYLDGIVFLPRPRQVKWTGTVEHPTWIESPKLLIIQGWRTNVEGNLIGFLFGSVQPGRRLLIAHELIAPIVQLADDLSPDIYFQSDNSPAPYIFERFLDPYLQWTSCLEEPRNEDTLPSWQEYLKPYEIIPYAFYPRAEEVVFDDDEEENDDEETSEEGSHSEHSEGELSEEEEKEEGTGSEWEAPPAKTTRTETEAEDSEAARSPKMAALQLPPRVPRDGDSADPPPPLAPPVPQFAHVPMRAIGLRPRTLSRRPLDFLTLEQIRTPVTFPSHPFHPHLFRDFYSTRLLATVHPHASLQSAAPTF</sequence>
<name>A0A388KEA6_CHABU</name>
<reference evidence="2 3" key="1">
    <citation type="journal article" date="2018" name="Cell">
        <title>The Chara Genome: Secondary Complexity and Implications for Plant Terrestrialization.</title>
        <authorList>
            <person name="Nishiyama T."/>
            <person name="Sakayama H."/>
            <person name="Vries J.D."/>
            <person name="Buschmann H."/>
            <person name="Saint-Marcoux D."/>
            <person name="Ullrich K.K."/>
            <person name="Haas F.B."/>
            <person name="Vanderstraeten L."/>
            <person name="Becker D."/>
            <person name="Lang D."/>
            <person name="Vosolsobe S."/>
            <person name="Rombauts S."/>
            <person name="Wilhelmsson P.K.I."/>
            <person name="Janitza P."/>
            <person name="Kern R."/>
            <person name="Heyl A."/>
            <person name="Rumpler F."/>
            <person name="Villalobos L.I.A.C."/>
            <person name="Clay J.M."/>
            <person name="Skokan R."/>
            <person name="Toyoda A."/>
            <person name="Suzuki Y."/>
            <person name="Kagoshima H."/>
            <person name="Schijlen E."/>
            <person name="Tajeshwar N."/>
            <person name="Catarino B."/>
            <person name="Hetherington A.J."/>
            <person name="Saltykova A."/>
            <person name="Bonnot C."/>
            <person name="Breuninger H."/>
            <person name="Symeonidi A."/>
            <person name="Radhakrishnan G.V."/>
            <person name="Van Nieuwerburgh F."/>
            <person name="Deforce D."/>
            <person name="Chang C."/>
            <person name="Karol K.G."/>
            <person name="Hedrich R."/>
            <person name="Ulvskov P."/>
            <person name="Glockner G."/>
            <person name="Delwiche C.F."/>
            <person name="Petrasek J."/>
            <person name="Van de Peer Y."/>
            <person name="Friml J."/>
            <person name="Beilby M."/>
            <person name="Dolan L."/>
            <person name="Kohara Y."/>
            <person name="Sugano S."/>
            <person name="Fujiyama A."/>
            <person name="Delaux P.-M."/>
            <person name="Quint M."/>
            <person name="TheiBen G."/>
            <person name="Hagemann M."/>
            <person name="Harholt J."/>
            <person name="Dunand C."/>
            <person name="Zachgo S."/>
            <person name="Langdale J."/>
            <person name="Maumus F."/>
            <person name="Straeten D.V.D."/>
            <person name="Gould S.B."/>
            <person name="Rensing S.A."/>
        </authorList>
    </citation>
    <scope>NUCLEOTIDE SEQUENCE [LARGE SCALE GENOMIC DNA]</scope>
    <source>
        <strain evidence="2 3">S276</strain>
    </source>
</reference>
<organism evidence="2 3">
    <name type="scientific">Chara braunii</name>
    <name type="common">Braun's stonewort</name>
    <dbReference type="NCBI Taxonomy" id="69332"/>
    <lineage>
        <taxon>Eukaryota</taxon>
        <taxon>Viridiplantae</taxon>
        <taxon>Streptophyta</taxon>
        <taxon>Charophyceae</taxon>
        <taxon>Charales</taxon>
        <taxon>Characeae</taxon>
        <taxon>Chara</taxon>
    </lineage>
</organism>
<evidence type="ECO:0000313" key="3">
    <source>
        <dbReference type="Proteomes" id="UP000265515"/>
    </source>
</evidence>
<dbReference type="AlphaFoldDB" id="A0A388KEA6"/>
<keyword evidence="3" id="KW-1185">Reference proteome</keyword>
<gene>
    <name evidence="2" type="ORF">CBR_g2933</name>
</gene>
<comment type="caution">
    <text evidence="2">The sequence shown here is derived from an EMBL/GenBank/DDBJ whole genome shotgun (WGS) entry which is preliminary data.</text>
</comment>
<feature type="compositionally biased region" description="Basic and acidic residues" evidence="1">
    <location>
        <begin position="291"/>
        <end position="300"/>
    </location>
</feature>
<protein>
    <submittedName>
        <fullName evidence="2">Uncharacterized protein</fullName>
    </submittedName>
</protein>